<name>A0A2L0EXD7_SORCE</name>
<sequence length="85" mass="8866">MTTDRSPSEGVGPTRTQPASLERGALAPADPSSRAALIAELASTLSCAVAFGDEVTARVVHEAIGRLLGPAPAPERRASWRRRSS</sequence>
<dbReference type="EMBL" id="CP012673">
    <property type="protein sequence ID" value="AUX43963.1"/>
    <property type="molecule type" value="Genomic_DNA"/>
</dbReference>
<organism evidence="2 3">
    <name type="scientific">Sorangium cellulosum</name>
    <name type="common">Polyangium cellulosum</name>
    <dbReference type="NCBI Taxonomy" id="56"/>
    <lineage>
        <taxon>Bacteria</taxon>
        <taxon>Pseudomonadati</taxon>
        <taxon>Myxococcota</taxon>
        <taxon>Polyangia</taxon>
        <taxon>Polyangiales</taxon>
        <taxon>Polyangiaceae</taxon>
        <taxon>Sorangium</taxon>
    </lineage>
</organism>
<gene>
    <name evidence="2" type="ORF">SOCE26_054200</name>
</gene>
<protein>
    <submittedName>
        <fullName evidence="2">Uncharacterized protein</fullName>
    </submittedName>
</protein>
<evidence type="ECO:0000313" key="3">
    <source>
        <dbReference type="Proteomes" id="UP000238348"/>
    </source>
</evidence>
<dbReference type="AlphaFoldDB" id="A0A2L0EXD7"/>
<evidence type="ECO:0000256" key="1">
    <source>
        <dbReference type="SAM" id="MobiDB-lite"/>
    </source>
</evidence>
<proteinExistence type="predicted"/>
<feature type="region of interest" description="Disordered" evidence="1">
    <location>
        <begin position="1"/>
        <end position="29"/>
    </location>
</feature>
<dbReference type="Proteomes" id="UP000238348">
    <property type="component" value="Chromosome"/>
</dbReference>
<evidence type="ECO:0000313" key="2">
    <source>
        <dbReference type="EMBL" id="AUX43963.1"/>
    </source>
</evidence>
<reference evidence="2 3" key="1">
    <citation type="submission" date="2015-09" db="EMBL/GenBank/DDBJ databases">
        <title>Sorangium comparison.</title>
        <authorList>
            <person name="Zaburannyi N."/>
            <person name="Bunk B."/>
            <person name="Overmann J."/>
            <person name="Mueller R."/>
        </authorList>
    </citation>
    <scope>NUCLEOTIDE SEQUENCE [LARGE SCALE GENOMIC DNA]</scope>
    <source>
        <strain evidence="2 3">So ce26</strain>
    </source>
</reference>
<accession>A0A2L0EXD7</accession>